<gene>
    <name evidence="9" type="ORF">SAMN05444420_107104</name>
</gene>
<evidence type="ECO:0000313" key="9">
    <source>
        <dbReference type="EMBL" id="SDX06464.1"/>
    </source>
</evidence>
<dbReference type="GO" id="GO:0016020">
    <property type="term" value="C:membrane"/>
    <property type="evidence" value="ECO:0007669"/>
    <property type="project" value="UniProtKB-SubCell"/>
</dbReference>
<dbReference type="GeneID" id="85017160"/>
<dbReference type="OrthoDB" id="9764363at2"/>
<dbReference type="PIRSF" id="PIRSF001217">
    <property type="entry name" value="Protease_4_SppA"/>
    <property type="match status" value="1"/>
</dbReference>
<evidence type="ECO:0000256" key="6">
    <source>
        <dbReference type="ARBA" id="ARBA00023136"/>
    </source>
</evidence>
<dbReference type="PANTHER" id="PTHR33209">
    <property type="entry name" value="PROTEASE 4"/>
    <property type="match status" value="1"/>
</dbReference>
<sequence>MKFFKTVLAVIVGCFTSLFLLLLIFIGMASFFAPKEDALEIKDNAILSLDFQQEVYEYSNPIHIKDFDYDISQDNTLTAILRAIEYAKTDKQIKGIVLGGTQGIKGRAHLQDIREAVEDFKTSGKFVYAFSEGATQSDYLLQSVADSLFVGTLSELNVQGLSAEVLYYKDLQEKTGIHMEVFRHGKYKSAVEPFLENSMSEANREQIKAYLSSLWENYAHDVAQSRGFSVADLNQIADSLWGRTPELALSHHLVDKIAFQDEFEKSLCKATGVKKVKDFELVPIEKYTKKVAVEYKKNLLKERKKAHIAVIFCNGEIVYGPSEEATVGNETIIQALRQARDKESVKAIVLRVNSPGGSGLASELIHREIELTQKVKPVYTSMGNLAASGGYYIACNSKRIFADKQTITGSIGVFGILPNFKDLADKWGINSEQVQTHPNALTYSLFEKTPEKTRQVFTEGIELFYKKFVQRVADGRHMSWEQVDSIAQGRVWTGADALKLGLVDEIGNLKQTIAYAAKENNLTEGNYGLLAYPVVEIDFSNFMKKRFRASTQAELREMIRQEIGTNVYQGMQQLKNAVPSSGTFLQARMPYDVYIK</sequence>
<comment type="caution">
    <text evidence="9">The sequence shown here is derived from an EMBL/GenBank/DDBJ whole genome shotgun (WGS) entry which is preliminary data.</text>
</comment>
<keyword evidence="10" id="KW-1185">Reference proteome</keyword>
<evidence type="ECO:0000313" key="10">
    <source>
        <dbReference type="Proteomes" id="UP000182771"/>
    </source>
</evidence>
<keyword evidence="5" id="KW-0720">Serine protease</keyword>
<dbReference type="NCBIfam" id="TIGR00706">
    <property type="entry name" value="SppA_dom"/>
    <property type="match status" value="1"/>
</dbReference>
<feature type="active site" description="Proton donor/acceptor" evidence="7">
    <location>
        <position position="188"/>
    </location>
</feature>
<keyword evidence="6" id="KW-0472">Membrane</keyword>
<feature type="domain" description="Peptidase S49" evidence="8">
    <location>
        <begin position="372"/>
        <end position="522"/>
    </location>
</feature>
<evidence type="ECO:0000256" key="3">
    <source>
        <dbReference type="ARBA" id="ARBA00022670"/>
    </source>
</evidence>
<dbReference type="Pfam" id="PF01343">
    <property type="entry name" value="Peptidase_S49"/>
    <property type="match status" value="2"/>
</dbReference>
<evidence type="ECO:0000256" key="7">
    <source>
        <dbReference type="PIRSR" id="PIRSR001217-1"/>
    </source>
</evidence>
<name>A0A1H2YP95_9FLAO</name>
<feature type="domain" description="Peptidase S49" evidence="8">
    <location>
        <begin position="120"/>
        <end position="273"/>
    </location>
</feature>
<dbReference type="InterPro" id="IPR047272">
    <property type="entry name" value="S49_SppA_C"/>
</dbReference>
<evidence type="ECO:0000256" key="4">
    <source>
        <dbReference type="ARBA" id="ARBA00022801"/>
    </source>
</evidence>
<dbReference type="InterPro" id="IPR004634">
    <property type="entry name" value="Pept_S49_pIV"/>
</dbReference>
<dbReference type="CDD" id="cd07018">
    <property type="entry name" value="S49_SppA_67K_type"/>
    <property type="match status" value="1"/>
</dbReference>
<evidence type="ECO:0000256" key="2">
    <source>
        <dbReference type="ARBA" id="ARBA00008683"/>
    </source>
</evidence>
<dbReference type="InterPro" id="IPR029045">
    <property type="entry name" value="ClpP/crotonase-like_dom_sf"/>
</dbReference>
<accession>A0A1H2YP95</accession>
<protein>
    <submittedName>
        <fullName evidence="9">Protease-4</fullName>
    </submittedName>
</protein>
<keyword evidence="4" id="KW-0378">Hydrolase</keyword>
<dbReference type="AlphaFoldDB" id="A0A1H2YP95"/>
<dbReference type="Proteomes" id="UP000182771">
    <property type="component" value="Unassembled WGS sequence"/>
</dbReference>
<dbReference type="SUPFAM" id="SSF52096">
    <property type="entry name" value="ClpP/crotonase"/>
    <property type="match status" value="2"/>
</dbReference>
<dbReference type="EMBL" id="FNND01000007">
    <property type="protein sequence ID" value="SDX06464.1"/>
    <property type="molecule type" value="Genomic_DNA"/>
</dbReference>
<dbReference type="InterPro" id="IPR047217">
    <property type="entry name" value="S49_SppA_67K_type_N"/>
</dbReference>
<evidence type="ECO:0000256" key="5">
    <source>
        <dbReference type="ARBA" id="ARBA00022825"/>
    </source>
</evidence>
<comment type="similarity">
    <text evidence="2">Belongs to the peptidase S49 family.</text>
</comment>
<evidence type="ECO:0000259" key="8">
    <source>
        <dbReference type="Pfam" id="PF01343"/>
    </source>
</evidence>
<dbReference type="GO" id="GO:0008236">
    <property type="term" value="F:serine-type peptidase activity"/>
    <property type="evidence" value="ECO:0007669"/>
    <property type="project" value="UniProtKB-KW"/>
</dbReference>
<dbReference type="GO" id="GO:0006465">
    <property type="term" value="P:signal peptide processing"/>
    <property type="evidence" value="ECO:0007669"/>
    <property type="project" value="InterPro"/>
</dbReference>
<dbReference type="NCBIfam" id="TIGR00705">
    <property type="entry name" value="SppA_67K"/>
    <property type="match status" value="1"/>
</dbReference>
<dbReference type="Gene3D" id="3.90.226.10">
    <property type="entry name" value="2-enoyl-CoA Hydratase, Chain A, domain 1"/>
    <property type="match status" value="3"/>
</dbReference>
<dbReference type="InterPro" id="IPR004635">
    <property type="entry name" value="Pept_S49_SppA"/>
</dbReference>
<comment type="subcellular location">
    <subcellularLocation>
        <location evidence="1">Membrane</location>
    </subcellularLocation>
</comment>
<dbReference type="PANTHER" id="PTHR33209:SF1">
    <property type="entry name" value="PEPTIDASE S49 DOMAIN-CONTAINING PROTEIN"/>
    <property type="match status" value="1"/>
</dbReference>
<dbReference type="RefSeq" id="WP_016420990.1">
    <property type="nucleotide sequence ID" value="NZ_CALGWW010000013.1"/>
</dbReference>
<dbReference type="InterPro" id="IPR002142">
    <property type="entry name" value="Peptidase_S49"/>
</dbReference>
<organism evidence="9 10">
    <name type="scientific">Capnocytophaga granulosa</name>
    <dbReference type="NCBI Taxonomy" id="45242"/>
    <lineage>
        <taxon>Bacteria</taxon>
        <taxon>Pseudomonadati</taxon>
        <taxon>Bacteroidota</taxon>
        <taxon>Flavobacteriia</taxon>
        <taxon>Flavobacteriales</taxon>
        <taxon>Flavobacteriaceae</taxon>
        <taxon>Capnocytophaga</taxon>
    </lineage>
</organism>
<dbReference type="Gene3D" id="6.20.330.10">
    <property type="match status" value="1"/>
</dbReference>
<reference evidence="9 10" key="1">
    <citation type="submission" date="2016-10" db="EMBL/GenBank/DDBJ databases">
        <authorList>
            <person name="Varghese N."/>
            <person name="Submissions S."/>
        </authorList>
    </citation>
    <scope>NUCLEOTIDE SEQUENCE [LARGE SCALE GENOMIC DNA]</scope>
    <source>
        <strain evidence="9 10">DSM 11449</strain>
    </source>
</reference>
<proteinExistence type="inferred from homology"/>
<keyword evidence="3 9" id="KW-0645">Protease</keyword>
<evidence type="ECO:0000256" key="1">
    <source>
        <dbReference type="ARBA" id="ARBA00004370"/>
    </source>
</evidence>
<dbReference type="CDD" id="cd07023">
    <property type="entry name" value="S49_Sppa_N_C"/>
    <property type="match status" value="1"/>
</dbReference>
<feature type="active site" description="Nucleophile" evidence="7">
    <location>
        <position position="388"/>
    </location>
</feature>